<dbReference type="GO" id="GO:0006310">
    <property type="term" value="P:DNA recombination"/>
    <property type="evidence" value="ECO:0007669"/>
    <property type="project" value="UniProtKB-KW"/>
</dbReference>
<dbReference type="Gene3D" id="1.10.443.10">
    <property type="entry name" value="Intergrase catalytic core"/>
    <property type="match status" value="1"/>
</dbReference>
<gene>
    <name evidence="2" type="ORF">PtoMrB4_06930</name>
</gene>
<proteinExistence type="predicted"/>
<reference evidence="2 3" key="1">
    <citation type="journal article" date="2020" name="Microbiol. Resour. Announc.">
        <title>Complete genome sequence of Pseudomonas otitidis strain MrB4, isolated from Lake Biwa in Japan.</title>
        <authorList>
            <person name="Miyazaki K."/>
            <person name="Hase E."/>
            <person name="Maruya T."/>
        </authorList>
    </citation>
    <scope>NUCLEOTIDE SEQUENCE [LARGE SCALE GENOMIC DNA]</scope>
    <source>
        <strain evidence="2 3">MrB4</strain>
    </source>
</reference>
<dbReference type="KEGG" id="poj:PtoMrB4_06930"/>
<evidence type="ECO:0008006" key="4">
    <source>
        <dbReference type="Google" id="ProtNLM"/>
    </source>
</evidence>
<dbReference type="Proteomes" id="UP000501237">
    <property type="component" value="Chromosome"/>
</dbReference>
<evidence type="ECO:0000256" key="1">
    <source>
        <dbReference type="ARBA" id="ARBA00023172"/>
    </source>
</evidence>
<keyword evidence="1" id="KW-0233">DNA recombination</keyword>
<dbReference type="InterPro" id="IPR048120">
    <property type="entry name" value="Integrase-like"/>
</dbReference>
<evidence type="ECO:0000313" key="2">
    <source>
        <dbReference type="EMBL" id="BCA26716.1"/>
    </source>
</evidence>
<dbReference type="RefSeq" id="WP_232060790.1">
    <property type="nucleotide sequence ID" value="NZ_AP022642.1"/>
</dbReference>
<evidence type="ECO:0000313" key="3">
    <source>
        <dbReference type="Proteomes" id="UP000501237"/>
    </source>
</evidence>
<name>A0A679G874_9GAMM</name>
<dbReference type="GO" id="GO:0003677">
    <property type="term" value="F:DNA binding"/>
    <property type="evidence" value="ECO:0007669"/>
    <property type="project" value="InterPro"/>
</dbReference>
<dbReference type="EMBL" id="AP022642">
    <property type="protein sequence ID" value="BCA26716.1"/>
    <property type="molecule type" value="Genomic_DNA"/>
</dbReference>
<protein>
    <recommendedName>
        <fullName evidence="4">DNA breaking-rejoining enzyme</fullName>
    </recommendedName>
</protein>
<dbReference type="GeneID" id="57395913"/>
<dbReference type="GO" id="GO:0015074">
    <property type="term" value="P:DNA integration"/>
    <property type="evidence" value="ECO:0007669"/>
    <property type="project" value="InterPro"/>
</dbReference>
<dbReference type="InterPro" id="IPR011010">
    <property type="entry name" value="DNA_brk_join_enz"/>
</dbReference>
<accession>A0A679G874</accession>
<dbReference type="AlphaFoldDB" id="A0A679G874"/>
<organism evidence="2 3">
    <name type="scientific">Metapseudomonas otitidis</name>
    <dbReference type="NCBI Taxonomy" id="319939"/>
    <lineage>
        <taxon>Bacteria</taxon>
        <taxon>Pseudomonadati</taxon>
        <taxon>Pseudomonadota</taxon>
        <taxon>Gammaproteobacteria</taxon>
        <taxon>Pseudomonadales</taxon>
        <taxon>Pseudomonadaceae</taxon>
        <taxon>Metapseudomonas</taxon>
    </lineage>
</organism>
<sequence>MCPESGPLTDIELQAVAAAVIDVFAEQRLSLAETCIAMILAMTGRRPVQIAALKLKDLVSPIPGSYGINFPRAKQRNSPWRSAFKFFYIVEDLWLLLQLQAEAVRHAFSEQAGEVLSNEITMGLPLFPVTYSLRGLSDIEELLRSDRLHIPSSHVGDMMLHVARVIAVFSERTGAPLRLNPYRFRYTLGTNLAREGKGEYIIAEALDHTDTQNVGMYVKNIPDIVERLDKAVALQLAPYAQAFRGVLVRSELEARRGDDPNSRVFTGKNHVGTCGSYGFCGAAAPVACYTCSHFQPWLDGPHEEVLELLTQERDRVYGNTGDLKIASANDRLILAVGDVINRCRDMRGEVESV</sequence>
<dbReference type="SUPFAM" id="SSF56349">
    <property type="entry name" value="DNA breaking-rejoining enzymes"/>
    <property type="match status" value="1"/>
</dbReference>
<dbReference type="InterPro" id="IPR013762">
    <property type="entry name" value="Integrase-like_cat_sf"/>
</dbReference>
<dbReference type="NCBIfam" id="NF041502">
    <property type="entry name" value="integrase_1"/>
    <property type="match status" value="1"/>
</dbReference>